<keyword evidence="5 7" id="KW-0238">DNA-binding</keyword>
<dbReference type="PANTHER" id="PTHR11467">
    <property type="entry name" value="HISTONE H1"/>
    <property type="match status" value="1"/>
</dbReference>
<reference evidence="11" key="2">
    <citation type="submission" date="2017-02" db="UniProtKB">
        <authorList>
            <consortium name="WormBaseParasite"/>
        </authorList>
    </citation>
    <scope>IDENTIFICATION</scope>
</reference>
<name>A0A0K0D185_ANGCA</name>
<dbReference type="InterPro" id="IPR005818">
    <property type="entry name" value="Histone_H1/H5_H15"/>
</dbReference>
<dbReference type="PROSITE" id="PS51504">
    <property type="entry name" value="H15"/>
    <property type="match status" value="1"/>
</dbReference>
<proteinExistence type="inferred from homology"/>
<evidence type="ECO:0000256" key="6">
    <source>
        <dbReference type="ARBA" id="ARBA00023242"/>
    </source>
</evidence>
<dbReference type="GO" id="GO:0030527">
    <property type="term" value="F:structural constituent of chromatin"/>
    <property type="evidence" value="ECO:0007669"/>
    <property type="project" value="InterPro"/>
</dbReference>
<accession>A0A0K0D185</accession>
<evidence type="ECO:0000256" key="8">
    <source>
        <dbReference type="SAM" id="MobiDB-lite"/>
    </source>
</evidence>
<evidence type="ECO:0000256" key="3">
    <source>
        <dbReference type="ARBA" id="ARBA00022454"/>
    </source>
</evidence>
<dbReference type="InterPro" id="IPR036388">
    <property type="entry name" value="WH-like_DNA-bd_sf"/>
</dbReference>
<dbReference type="Proteomes" id="UP000035642">
    <property type="component" value="Unassembled WGS sequence"/>
</dbReference>
<comment type="similarity">
    <text evidence="7">Belongs to the histone H1/H5 family.</text>
</comment>
<dbReference type="SMART" id="SM00526">
    <property type="entry name" value="H15"/>
    <property type="match status" value="1"/>
</dbReference>
<comment type="subcellular location">
    <subcellularLocation>
        <location evidence="2">Chromosome</location>
    </subcellularLocation>
    <subcellularLocation>
        <location evidence="1 7">Nucleus</location>
    </subcellularLocation>
</comment>
<dbReference type="GO" id="GO:0005634">
    <property type="term" value="C:nucleus"/>
    <property type="evidence" value="ECO:0007669"/>
    <property type="project" value="UniProtKB-SubCell"/>
</dbReference>
<dbReference type="GO" id="GO:0030261">
    <property type="term" value="P:chromosome condensation"/>
    <property type="evidence" value="ECO:0007669"/>
    <property type="project" value="TreeGrafter"/>
</dbReference>
<feature type="domain" description="H15" evidence="9">
    <location>
        <begin position="53"/>
        <end position="129"/>
    </location>
</feature>
<keyword evidence="4" id="KW-0007">Acetylation</keyword>
<feature type="compositionally biased region" description="Basic residues" evidence="8">
    <location>
        <begin position="190"/>
        <end position="212"/>
    </location>
</feature>
<dbReference type="Pfam" id="PF00538">
    <property type="entry name" value="Linker_histone"/>
    <property type="match status" value="1"/>
</dbReference>
<evidence type="ECO:0000256" key="1">
    <source>
        <dbReference type="ARBA" id="ARBA00004123"/>
    </source>
</evidence>
<dbReference type="GO" id="GO:0003690">
    <property type="term" value="F:double-stranded DNA binding"/>
    <property type="evidence" value="ECO:0007669"/>
    <property type="project" value="TreeGrafter"/>
</dbReference>
<feature type="region of interest" description="Disordered" evidence="8">
    <location>
        <begin position="129"/>
        <end position="212"/>
    </location>
</feature>
<dbReference type="GO" id="GO:0045910">
    <property type="term" value="P:negative regulation of DNA recombination"/>
    <property type="evidence" value="ECO:0007669"/>
    <property type="project" value="TreeGrafter"/>
</dbReference>
<keyword evidence="10" id="KW-1185">Reference proteome</keyword>
<dbReference type="Gene3D" id="1.10.10.10">
    <property type="entry name" value="Winged helix-like DNA-binding domain superfamily/Winged helix DNA-binding domain"/>
    <property type="match status" value="1"/>
</dbReference>
<evidence type="ECO:0000256" key="7">
    <source>
        <dbReference type="RuleBase" id="RU003894"/>
    </source>
</evidence>
<dbReference type="WBParaSite" id="ACAC_0000383001-mRNA-1">
    <property type="protein sequence ID" value="ACAC_0000383001-mRNA-1"/>
    <property type="gene ID" value="ACAC_0000383001"/>
</dbReference>
<organism evidence="10 11">
    <name type="scientific">Angiostrongylus cantonensis</name>
    <name type="common">Rat lungworm</name>
    <dbReference type="NCBI Taxonomy" id="6313"/>
    <lineage>
        <taxon>Eukaryota</taxon>
        <taxon>Metazoa</taxon>
        <taxon>Ecdysozoa</taxon>
        <taxon>Nematoda</taxon>
        <taxon>Chromadorea</taxon>
        <taxon>Rhabditida</taxon>
        <taxon>Rhabditina</taxon>
        <taxon>Rhabditomorpha</taxon>
        <taxon>Strongyloidea</taxon>
        <taxon>Metastrongylidae</taxon>
        <taxon>Angiostrongylus</taxon>
    </lineage>
</organism>
<evidence type="ECO:0000259" key="9">
    <source>
        <dbReference type="PROSITE" id="PS51504"/>
    </source>
</evidence>
<dbReference type="PANTHER" id="PTHR11467:SF36">
    <property type="entry name" value="HISTONE 24-RELATED"/>
    <property type="match status" value="1"/>
</dbReference>
<dbReference type="AlphaFoldDB" id="A0A0K0D185"/>
<evidence type="ECO:0000256" key="2">
    <source>
        <dbReference type="ARBA" id="ARBA00004286"/>
    </source>
</evidence>
<dbReference type="GO" id="GO:0000786">
    <property type="term" value="C:nucleosome"/>
    <property type="evidence" value="ECO:0007669"/>
    <property type="project" value="InterPro"/>
</dbReference>
<keyword evidence="3 7" id="KW-0158">Chromosome</keyword>
<dbReference type="SUPFAM" id="SSF46785">
    <property type="entry name" value="Winged helix' DNA-binding domain"/>
    <property type="match status" value="1"/>
</dbReference>
<feature type="compositionally biased region" description="Basic and acidic residues" evidence="8">
    <location>
        <begin position="129"/>
        <end position="141"/>
    </location>
</feature>
<dbReference type="FunFam" id="1.10.10.10:FF:000140">
    <property type="entry name" value="Histone H1.0"/>
    <property type="match status" value="1"/>
</dbReference>
<dbReference type="PRINTS" id="PR00624">
    <property type="entry name" value="HISTONEH5"/>
</dbReference>
<dbReference type="InterPro" id="IPR036390">
    <property type="entry name" value="WH_DNA-bd_sf"/>
</dbReference>
<dbReference type="GO" id="GO:0006334">
    <property type="term" value="P:nucleosome assembly"/>
    <property type="evidence" value="ECO:0007669"/>
    <property type="project" value="InterPro"/>
</dbReference>
<sequence length="212" mass="22731">MSDVAAAPATTTTSPAMKKVSYHFHIMRGFVVLLRDVTATKPKGEKKARTAPTHPVYGAMIKSAIKELKDRKGASKQAILKFIVQKYEVGDNERQINARLRVALKRGVQSGLLTQASGTGAAGRFRLAEKSGHEATTEVPRKPKVKSKAKPKESVTASHNKQVKKEKSSSSPKKAAKPKAKSAKSPQKVAMKKAAAKPKAAKKTKKAAPAKA</sequence>
<dbReference type="InterPro" id="IPR005819">
    <property type="entry name" value="H1/H5"/>
</dbReference>
<evidence type="ECO:0000313" key="11">
    <source>
        <dbReference type="WBParaSite" id="ACAC_0000383001-mRNA-1"/>
    </source>
</evidence>
<evidence type="ECO:0000256" key="4">
    <source>
        <dbReference type="ARBA" id="ARBA00022990"/>
    </source>
</evidence>
<protein>
    <submittedName>
        <fullName evidence="11">H15 domain-containing protein</fullName>
    </submittedName>
</protein>
<dbReference type="STRING" id="6313.A0A0K0D185"/>
<evidence type="ECO:0000256" key="5">
    <source>
        <dbReference type="ARBA" id="ARBA00023125"/>
    </source>
</evidence>
<dbReference type="GO" id="GO:0031492">
    <property type="term" value="F:nucleosomal DNA binding"/>
    <property type="evidence" value="ECO:0007669"/>
    <property type="project" value="TreeGrafter"/>
</dbReference>
<keyword evidence="6 7" id="KW-0539">Nucleus</keyword>
<evidence type="ECO:0000313" key="10">
    <source>
        <dbReference type="Proteomes" id="UP000035642"/>
    </source>
</evidence>
<reference evidence="10" key="1">
    <citation type="submission" date="2012-09" db="EMBL/GenBank/DDBJ databases">
        <authorList>
            <person name="Martin A.A."/>
        </authorList>
    </citation>
    <scope>NUCLEOTIDE SEQUENCE</scope>
</reference>
<dbReference type="CDD" id="cd00073">
    <property type="entry name" value="H15"/>
    <property type="match status" value="1"/>
</dbReference>